<keyword evidence="4" id="KW-1185">Reference proteome</keyword>
<evidence type="ECO:0000259" key="2">
    <source>
        <dbReference type="Pfam" id="PF20661"/>
    </source>
</evidence>
<evidence type="ECO:0000313" key="4">
    <source>
        <dbReference type="Proteomes" id="UP000183986"/>
    </source>
</evidence>
<dbReference type="RefSeq" id="WP_072677982.1">
    <property type="nucleotide sequence ID" value="NZ_MPKY01000001.1"/>
</dbReference>
<dbReference type="Pfam" id="PF20661">
    <property type="entry name" value="SutA-RBD"/>
    <property type="match status" value="1"/>
</dbReference>
<dbReference type="InterPro" id="IPR049191">
    <property type="entry name" value="SutA_RBD"/>
</dbReference>
<name>A0A1M2V0V4_MARNT</name>
<protein>
    <recommendedName>
        <fullName evidence="2">Transcriptional regulator SutA RNAP-binding domain-containing protein</fullName>
    </recommendedName>
</protein>
<organism evidence="3 4">
    <name type="scientific">Marinobacter nauticus</name>
    <name type="common">Marinobacter hydrocarbonoclasticus</name>
    <name type="synonym">Marinobacter aquaeolei</name>
    <dbReference type="NCBI Taxonomy" id="2743"/>
    <lineage>
        <taxon>Bacteria</taxon>
        <taxon>Pseudomonadati</taxon>
        <taxon>Pseudomonadota</taxon>
        <taxon>Gammaproteobacteria</taxon>
        <taxon>Pseudomonadales</taxon>
        <taxon>Marinobacteraceae</taxon>
        <taxon>Marinobacter</taxon>
    </lineage>
</organism>
<proteinExistence type="predicted"/>
<comment type="caution">
    <text evidence="3">The sequence shown here is derived from an EMBL/GenBank/DDBJ whole genome shotgun (WGS) entry which is preliminary data.</text>
</comment>
<dbReference type="EMBL" id="MPKY01000001">
    <property type="protein sequence ID" value="OJT01218.1"/>
    <property type="molecule type" value="Genomic_DNA"/>
</dbReference>
<feature type="domain" description="Transcriptional regulator SutA RNAP-binding" evidence="2">
    <location>
        <begin position="24"/>
        <end position="52"/>
    </location>
</feature>
<sequence length="74" mass="8532">MTREEFKRHLKRDVHQGTGRTRPKSAKETSEEIERLTAEFLAKGGKIDELPSEQLTPKRREAMKYVGNGGFEGW</sequence>
<evidence type="ECO:0000256" key="1">
    <source>
        <dbReference type="SAM" id="MobiDB-lite"/>
    </source>
</evidence>
<reference evidence="3" key="1">
    <citation type="submission" date="2016-11" db="EMBL/GenBank/DDBJ databases">
        <title>Draft Genome Sequence of Marinobacter hydrocarbonoclasticus strain STW2, a polyaromatic aromatic hydrocarbon degrading and denitrifying bacterium from rhizosphere of Seagrass Enhalus acodoides.</title>
        <authorList>
            <person name="Ling J."/>
            <person name="Dong J."/>
        </authorList>
    </citation>
    <scope>NUCLEOTIDE SEQUENCE [LARGE SCALE GENOMIC DNA]</scope>
    <source>
        <strain evidence="3">STW2</strain>
    </source>
</reference>
<evidence type="ECO:0000313" key="3">
    <source>
        <dbReference type="EMBL" id="OJT01218.1"/>
    </source>
</evidence>
<gene>
    <name evidence="3" type="ORF">BEE62_14805</name>
</gene>
<dbReference type="AlphaFoldDB" id="A0A1M2V0V4"/>
<feature type="region of interest" description="Disordered" evidence="1">
    <location>
        <begin position="1"/>
        <end position="32"/>
    </location>
</feature>
<accession>A0A1M2V0V4</accession>
<dbReference type="Proteomes" id="UP000183986">
    <property type="component" value="Unassembled WGS sequence"/>
</dbReference>